<dbReference type="AlphaFoldDB" id="A0A0W0FM92"/>
<dbReference type="GO" id="GO:0016705">
    <property type="term" value="F:oxidoreductase activity, acting on paired donors, with incorporation or reduction of molecular oxygen"/>
    <property type="evidence" value="ECO:0007669"/>
    <property type="project" value="InterPro"/>
</dbReference>
<evidence type="ECO:0000256" key="7">
    <source>
        <dbReference type="ARBA" id="ARBA00022723"/>
    </source>
</evidence>
<keyword evidence="15" id="KW-0732">Signal</keyword>
<dbReference type="InterPro" id="IPR002401">
    <property type="entry name" value="Cyt_P450_E_grp-I"/>
</dbReference>
<evidence type="ECO:0000256" key="12">
    <source>
        <dbReference type="ARBA" id="ARBA00023136"/>
    </source>
</evidence>
<comment type="pathway">
    <text evidence="3">Secondary metabolite biosynthesis; terpenoid biosynthesis.</text>
</comment>
<sequence>MTQALSMQFFAWATLVAILLYHLKQKLWAHPFDNIPGPRATSWVKGHFLEIFGMEGWDFHATMGRNYGPTSSFHSLLGEKQLYTFDPRAVHQILVKDDKSYDEPVMFLYLLGLIFGPNVMSTSLGHQHRKQRRMLNPAFSPAHLKDLTPVFYEVGRRLQKTLASKVNDGPQEIDVLSWMGRTGLELLGRGGLGYSFDNMENEHKPHPFAEAMKSLFPILGRLAWAQYLILPYAMRVSTPSLRRFVSRWLPWKDFQEARAVSNSIWGMSKSIYEDRKRALAEDGVSETDGRDILSLMMKENMNSSSGERLREEEMIGQLVMIDKTLHSVLIFAGTDTASSELTKILELLAERPDVQRRLRTEIEDAFEHGDAPYEVLVSLPYLDAVIRETLRMYPPVSKLSRTTRQDTILPLSVPIKGKDGSIITEIPIMKNTEIQISIMNLNRNPALWGEDANEWNPGRWLKPLLKTVTDANLPGVYPNLMSFSTGERFCIGFRYALLEMKVVLALLVRIFDFSPTQKKIFWKMTGVASPMVIGEDDERPQLPLVMGLVQRA</sequence>
<keyword evidence="11 14" id="KW-0503">Monooxygenase</keyword>
<comment type="caution">
    <text evidence="16">The sequence shown here is derived from an EMBL/GenBank/DDBJ whole genome shotgun (WGS) entry which is preliminary data.</text>
</comment>
<dbReference type="GO" id="GO:0005506">
    <property type="term" value="F:iron ion binding"/>
    <property type="evidence" value="ECO:0007669"/>
    <property type="project" value="InterPro"/>
</dbReference>
<keyword evidence="5 13" id="KW-0349">Heme</keyword>
<accession>A0A0W0FM92</accession>
<dbReference type="PANTHER" id="PTHR24305">
    <property type="entry name" value="CYTOCHROME P450"/>
    <property type="match status" value="1"/>
</dbReference>
<dbReference type="EMBL" id="LATX01001847">
    <property type="protein sequence ID" value="KTB37433.1"/>
    <property type="molecule type" value="Genomic_DNA"/>
</dbReference>
<comment type="cofactor">
    <cofactor evidence="1 13">
        <name>heme</name>
        <dbReference type="ChEBI" id="CHEBI:30413"/>
    </cofactor>
</comment>
<evidence type="ECO:0000256" key="11">
    <source>
        <dbReference type="ARBA" id="ARBA00023033"/>
    </source>
</evidence>
<evidence type="ECO:0000256" key="4">
    <source>
        <dbReference type="ARBA" id="ARBA00010617"/>
    </source>
</evidence>
<feature type="binding site" description="axial binding residue" evidence="13">
    <location>
        <position position="490"/>
    </location>
    <ligand>
        <name>heme</name>
        <dbReference type="ChEBI" id="CHEBI:30413"/>
    </ligand>
    <ligandPart>
        <name>Fe</name>
        <dbReference type="ChEBI" id="CHEBI:18248"/>
    </ligandPart>
</feature>
<gene>
    <name evidence="16" type="ORF">WG66_9985</name>
</gene>
<dbReference type="InterPro" id="IPR036396">
    <property type="entry name" value="Cyt_P450_sf"/>
</dbReference>
<feature type="chain" id="PRO_5006901923" description="Cytochrome p450" evidence="15">
    <location>
        <begin position="30"/>
        <end position="552"/>
    </location>
</feature>
<reference evidence="16 17" key="1">
    <citation type="submission" date="2015-12" db="EMBL/GenBank/DDBJ databases">
        <title>Draft genome sequence of Moniliophthora roreri, the causal agent of frosty pod rot of cacao.</title>
        <authorList>
            <person name="Aime M.C."/>
            <person name="Diaz-Valderrama J.R."/>
            <person name="Kijpornyongpan T."/>
            <person name="Phillips-Mora W."/>
        </authorList>
    </citation>
    <scope>NUCLEOTIDE SEQUENCE [LARGE SCALE GENOMIC DNA]</scope>
    <source>
        <strain evidence="16 17">MCA 2952</strain>
    </source>
</reference>
<evidence type="ECO:0008006" key="18">
    <source>
        <dbReference type="Google" id="ProtNLM"/>
    </source>
</evidence>
<comment type="subcellular location">
    <subcellularLocation>
        <location evidence="2">Membrane</location>
    </subcellularLocation>
</comment>
<keyword evidence="12" id="KW-0472">Membrane</keyword>
<comment type="similarity">
    <text evidence="4 14">Belongs to the cytochrome P450 family.</text>
</comment>
<dbReference type="Proteomes" id="UP000054988">
    <property type="component" value="Unassembled WGS sequence"/>
</dbReference>
<dbReference type="SUPFAM" id="SSF48264">
    <property type="entry name" value="Cytochrome P450"/>
    <property type="match status" value="1"/>
</dbReference>
<keyword evidence="8" id="KW-1133">Transmembrane helix</keyword>
<protein>
    <recommendedName>
        <fullName evidence="18">Cytochrome p450</fullName>
    </recommendedName>
</protein>
<dbReference type="PANTHER" id="PTHR24305:SF166">
    <property type="entry name" value="CYTOCHROME P450 12A4, MITOCHONDRIAL-RELATED"/>
    <property type="match status" value="1"/>
</dbReference>
<evidence type="ECO:0000256" key="2">
    <source>
        <dbReference type="ARBA" id="ARBA00004370"/>
    </source>
</evidence>
<dbReference type="Pfam" id="PF00067">
    <property type="entry name" value="p450"/>
    <property type="match status" value="1"/>
</dbReference>
<keyword evidence="6" id="KW-0812">Transmembrane</keyword>
<evidence type="ECO:0000256" key="3">
    <source>
        <dbReference type="ARBA" id="ARBA00004721"/>
    </source>
</evidence>
<keyword evidence="10 13" id="KW-0408">Iron</keyword>
<evidence type="ECO:0000313" key="17">
    <source>
        <dbReference type="Proteomes" id="UP000054988"/>
    </source>
</evidence>
<dbReference type="InterPro" id="IPR050121">
    <property type="entry name" value="Cytochrome_P450_monoxygenase"/>
</dbReference>
<evidence type="ECO:0000256" key="6">
    <source>
        <dbReference type="ARBA" id="ARBA00022692"/>
    </source>
</evidence>
<evidence type="ECO:0000256" key="13">
    <source>
        <dbReference type="PIRSR" id="PIRSR602401-1"/>
    </source>
</evidence>
<organism evidence="16 17">
    <name type="scientific">Moniliophthora roreri</name>
    <name type="common">Frosty pod rot fungus</name>
    <name type="synonym">Monilia roreri</name>
    <dbReference type="NCBI Taxonomy" id="221103"/>
    <lineage>
        <taxon>Eukaryota</taxon>
        <taxon>Fungi</taxon>
        <taxon>Dikarya</taxon>
        <taxon>Basidiomycota</taxon>
        <taxon>Agaricomycotina</taxon>
        <taxon>Agaricomycetes</taxon>
        <taxon>Agaricomycetidae</taxon>
        <taxon>Agaricales</taxon>
        <taxon>Marasmiineae</taxon>
        <taxon>Marasmiaceae</taxon>
        <taxon>Moniliophthora</taxon>
    </lineage>
</organism>
<evidence type="ECO:0000256" key="15">
    <source>
        <dbReference type="SAM" id="SignalP"/>
    </source>
</evidence>
<evidence type="ECO:0000256" key="8">
    <source>
        <dbReference type="ARBA" id="ARBA00022989"/>
    </source>
</evidence>
<dbReference type="PROSITE" id="PS00086">
    <property type="entry name" value="CYTOCHROME_P450"/>
    <property type="match status" value="1"/>
</dbReference>
<evidence type="ECO:0000256" key="10">
    <source>
        <dbReference type="ARBA" id="ARBA00023004"/>
    </source>
</evidence>
<proteinExistence type="inferred from homology"/>
<dbReference type="PRINTS" id="PR00463">
    <property type="entry name" value="EP450I"/>
</dbReference>
<dbReference type="InterPro" id="IPR001128">
    <property type="entry name" value="Cyt_P450"/>
</dbReference>
<dbReference type="GO" id="GO:0016020">
    <property type="term" value="C:membrane"/>
    <property type="evidence" value="ECO:0007669"/>
    <property type="project" value="UniProtKB-SubCell"/>
</dbReference>
<evidence type="ECO:0000313" key="16">
    <source>
        <dbReference type="EMBL" id="KTB37433.1"/>
    </source>
</evidence>
<feature type="signal peptide" evidence="15">
    <location>
        <begin position="1"/>
        <end position="29"/>
    </location>
</feature>
<dbReference type="Gene3D" id="1.10.630.10">
    <property type="entry name" value="Cytochrome P450"/>
    <property type="match status" value="1"/>
</dbReference>
<evidence type="ECO:0000256" key="1">
    <source>
        <dbReference type="ARBA" id="ARBA00001971"/>
    </source>
</evidence>
<keyword evidence="9 14" id="KW-0560">Oxidoreductase</keyword>
<evidence type="ECO:0000256" key="14">
    <source>
        <dbReference type="RuleBase" id="RU000461"/>
    </source>
</evidence>
<name>A0A0W0FM92_MONRR</name>
<dbReference type="PRINTS" id="PR00385">
    <property type="entry name" value="P450"/>
</dbReference>
<evidence type="ECO:0000256" key="9">
    <source>
        <dbReference type="ARBA" id="ARBA00023002"/>
    </source>
</evidence>
<dbReference type="GO" id="GO:0020037">
    <property type="term" value="F:heme binding"/>
    <property type="evidence" value="ECO:0007669"/>
    <property type="project" value="InterPro"/>
</dbReference>
<dbReference type="InterPro" id="IPR017972">
    <property type="entry name" value="Cyt_P450_CS"/>
</dbReference>
<dbReference type="GO" id="GO:0004497">
    <property type="term" value="F:monooxygenase activity"/>
    <property type="evidence" value="ECO:0007669"/>
    <property type="project" value="UniProtKB-KW"/>
</dbReference>
<keyword evidence="7 13" id="KW-0479">Metal-binding</keyword>
<evidence type="ECO:0000256" key="5">
    <source>
        <dbReference type="ARBA" id="ARBA00022617"/>
    </source>
</evidence>
<dbReference type="eggNOG" id="KOG0157">
    <property type="taxonomic scope" value="Eukaryota"/>
</dbReference>